<keyword evidence="2" id="KW-1133">Transmembrane helix</keyword>
<evidence type="ECO:0000313" key="3">
    <source>
        <dbReference type="EMBL" id="KAI7809578.1"/>
    </source>
</evidence>
<dbReference type="AlphaFoldDB" id="A0A9W8C7P9"/>
<keyword evidence="4" id="KW-1185">Reference proteome</keyword>
<feature type="region of interest" description="Disordered" evidence="1">
    <location>
        <begin position="61"/>
        <end position="84"/>
    </location>
</feature>
<organism evidence="3 4">
    <name type="scientific">Triplophysa rosa</name>
    <name type="common">Cave loach</name>
    <dbReference type="NCBI Taxonomy" id="992332"/>
    <lineage>
        <taxon>Eukaryota</taxon>
        <taxon>Metazoa</taxon>
        <taxon>Chordata</taxon>
        <taxon>Craniata</taxon>
        <taxon>Vertebrata</taxon>
        <taxon>Euteleostomi</taxon>
        <taxon>Actinopterygii</taxon>
        <taxon>Neopterygii</taxon>
        <taxon>Teleostei</taxon>
        <taxon>Ostariophysi</taxon>
        <taxon>Cypriniformes</taxon>
        <taxon>Nemacheilidae</taxon>
        <taxon>Triplophysa</taxon>
    </lineage>
</organism>
<name>A0A9W8C7P9_TRIRA</name>
<accession>A0A9W8C7P9</accession>
<dbReference type="Proteomes" id="UP001059041">
    <property type="component" value="Linkage Group LG5"/>
</dbReference>
<evidence type="ECO:0000256" key="2">
    <source>
        <dbReference type="SAM" id="Phobius"/>
    </source>
</evidence>
<comment type="caution">
    <text evidence="3">The sequence shown here is derived from an EMBL/GenBank/DDBJ whole genome shotgun (WGS) entry which is preliminary data.</text>
</comment>
<proteinExistence type="predicted"/>
<gene>
    <name evidence="3" type="ORF">IRJ41_011988</name>
</gene>
<keyword evidence="2" id="KW-0472">Membrane</keyword>
<evidence type="ECO:0000313" key="4">
    <source>
        <dbReference type="Proteomes" id="UP001059041"/>
    </source>
</evidence>
<feature type="compositionally biased region" description="Basic and acidic residues" evidence="1">
    <location>
        <begin position="66"/>
        <end position="77"/>
    </location>
</feature>
<protein>
    <submittedName>
        <fullName evidence="3">Uncharacterized protein</fullName>
    </submittedName>
</protein>
<keyword evidence="2" id="KW-0812">Transmembrane</keyword>
<evidence type="ECO:0000256" key="1">
    <source>
        <dbReference type="SAM" id="MobiDB-lite"/>
    </source>
</evidence>
<sequence length="159" mass="17655">MTTPVNENHEANSTVTVVFSEGKSSLGLAVGLPILFVALLIVGIAAIFWFRRRQAVDIEVSNKLQSQDKSHDAKARESPYSGYAGGLQPPPLSPIYENFQRGQSAPHELQRSAIQSEDIHRPHDVYLQCDSNEAIYSNDPALYQPNPEYSEDLYIVPDV</sequence>
<feature type="transmembrane region" description="Helical" evidence="2">
    <location>
        <begin position="26"/>
        <end position="50"/>
    </location>
</feature>
<reference evidence="3" key="1">
    <citation type="submission" date="2021-02" db="EMBL/GenBank/DDBJ databases">
        <title>Comparative genomics reveals that relaxation of natural selection precedes convergent phenotypic evolution of cavefish.</title>
        <authorList>
            <person name="Peng Z."/>
        </authorList>
    </citation>
    <scope>NUCLEOTIDE SEQUENCE</scope>
    <source>
        <tissue evidence="3">Muscle</tissue>
    </source>
</reference>
<dbReference type="EMBL" id="JAFHDT010000005">
    <property type="protein sequence ID" value="KAI7809578.1"/>
    <property type="molecule type" value="Genomic_DNA"/>
</dbReference>